<keyword evidence="2" id="KW-0238">DNA-binding</keyword>
<dbReference type="GO" id="GO:0003700">
    <property type="term" value="F:DNA-binding transcription factor activity"/>
    <property type="evidence" value="ECO:0007669"/>
    <property type="project" value="TreeGrafter"/>
</dbReference>
<dbReference type="PANTHER" id="PTHR46797:SF23">
    <property type="entry name" value="HTH-TYPE TRANSCRIPTIONAL REGULATOR SUTR"/>
    <property type="match status" value="1"/>
</dbReference>
<organism evidence="6 7">
    <name type="scientific">Palleronia pelagia</name>
    <dbReference type="NCBI Taxonomy" id="387096"/>
    <lineage>
        <taxon>Bacteria</taxon>
        <taxon>Pseudomonadati</taxon>
        <taxon>Pseudomonadota</taxon>
        <taxon>Alphaproteobacteria</taxon>
        <taxon>Rhodobacterales</taxon>
        <taxon>Roseobacteraceae</taxon>
        <taxon>Palleronia</taxon>
    </lineage>
</organism>
<dbReference type="GO" id="GO:0003677">
    <property type="term" value="F:DNA binding"/>
    <property type="evidence" value="ECO:0007669"/>
    <property type="project" value="UniProtKB-KW"/>
</dbReference>
<dbReference type="Proteomes" id="UP000199372">
    <property type="component" value="Unassembled WGS sequence"/>
</dbReference>
<dbReference type="InterPro" id="IPR010982">
    <property type="entry name" value="Lambda_DNA-bd_dom_sf"/>
</dbReference>
<feature type="domain" description="HTH cro/C1-type" evidence="5">
    <location>
        <begin position="11"/>
        <end position="65"/>
    </location>
</feature>
<protein>
    <recommendedName>
        <fullName evidence="5">HTH cro/C1-type domain-containing protein</fullName>
    </recommendedName>
</protein>
<dbReference type="SMART" id="SM00530">
    <property type="entry name" value="HTH_XRE"/>
    <property type="match status" value="1"/>
</dbReference>
<dbReference type="PANTHER" id="PTHR46797">
    <property type="entry name" value="HTH-TYPE TRANSCRIPTIONAL REGULATOR"/>
    <property type="match status" value="1"/>
</dbReference>
<dbReference type="AlphaFoldDB" id="A0A1H8JZG5"/>
<proteinExistence type="predicted"/>
<gene>
    <name evidence="6" type="ORF">SAMN04488011_10721</name>
</gene>
<dbReference type="Gene3D" id="1.10.260.40">
    <property type="entry name" value="lambda repressor-like DNA-binding domains"/>
    <property type="match status" value="1"/>
</dbReference>
<feature type="region of interest" description="Disordered" evidence="4">
    <location>
        <begin position="398"/>
        <end position="436"/>
    </location>
</feature>
<evidence type="ECO:0000256" key="4">
    <source>
        <dbReference type="SAM" id="MobiDB-lite"/>
    </source>
</evidence>
<keyword evidence="1" id="KW-0805">Transcription regulation</keyword>
<evidence type="ECO:0000256" key="2">
    <source>
        <dbReference type="ARBA" id="ARBA00023125"/>
    </source>
</evidence>
<evidence type="ECO:0000313" key="7">
    <source>
        <dbReference type="Proteomes" id="UP000199372"/>
    </source>
</evidence>
<accession>A0A1H8JZG5</accession>
<dbReference type="OrthoDB" id="7790108at2"/>
<dbReference type="InterPro" id="IPR001387">
    <property type="entry name" value="Cro/C1-type_HTH"/>
</dbReference>
<dbReference type="RefSeq" id="WP_091846155.1">
    <property type="nucleotide sequence ID" value="NZ_FOCM01000007.1"/>
</dbReference>
<keyword evidence="3" id="KW-0804">Transcription</keyword>
<reference evidence="7" key="1">
    <citation type="submission" date="2016-10" db="EMBL/GenBank/DDBJ databases">
        <authorList>
            <person name="Varghese N."/>
            <person name="Submissions S."/>
        </authorList>
    </citation>
    <scope>NUCLEOTIDE SEQUENCE [LARGE SCALE GENOMIC DNA]</scope>
    <source>
        <strain evidence="7">DSM 26893</strain>
    </source>
</reference>
<evidence type="ECO:0000256" key="1">
    <source>
        <dbReference type="ARBA" id="ARBA00023015"/>
    </source>
</evidence>
<dbReference type="EMBL" id="FOCM01000007">
    <property type="protein sequence ID" value="SEN85925.1"/>
    <property type="molecule type" value="Genomic_DNA"/>
</dbReference>
<keyword evidence="7" id="KW-1185">Reference proteome</keyword>
<dbReference type="Pfam" id="PF09856">
    <property type="entry name" value="ScfRs"/>
    <property type="match status" value="1"/>
</dbReference>
<dbReference type="Pfam" id="PF13560">
    <property type="entry name" value="HTH_31"/>
    <property type="match status" value="1"/>
</dbReference>
<evidence type="ECO:0000256" key="3">
    <source>
        <dbReference type="ARBA" id="ARBA00023163"/>
    </source>
</evidence>
<name>A0A1H8JZG5_9RHOB</name>
<dbReference type="InterPro" id="IPR018653">
    <property type="entry name" value="ScfR_C"/>
</dbReference>
<evidence type="ECO:0000313" key="6">
    <source>
        <dbReference type="EMBL" id="SEN85925.1"/>
    </source>
</evidence>
<dbReference type="InterPro" id="IPR050807">
    <property type="entry name" value="TransReg_Diox_bact_type"/>
</dbReference>
<sequence length="436" mass="46253">MADTTGEGARIRALRLETGIAQADLARQAGISPSYLNLIEHGRRPIGGRVLARLAEALGADAAALSRGAEVALIEDMRRAAGRAGDGDAVAPEIGRVEAMAAAYPGWSALIAAQADRIATLERGIATLGDRLSHDPLLSASVHDVLSTVTAIQSTSAILAEDAALPADWRARFHRNLHEDSLRLANSARRLASYLDAGTGPEHDVQTPQDEMEAWLTDRAFHVAELETGASAPEDLAGTLPDGPDRAVLLQHLRDYARDAAQLPLDTLRDVLQRTGALDPFRVAVAADVTVPLAMRRLASAPEDVVGTPLGLAVCDGAGALTLRRPLTGFEIPRFGAGCPLWPLFEALWSPRPVACALIQPGRATRPVQAFAAAERTQPRDPSEPVVLRATMLVLPAEASAHPPDRPRPVGQSCRLCPREGCPARREPSILPGAEE</sequence>
<dbReference type="PROSITE" id="PS50943">
    <property type="entry name" value="HTH_CROC1"/>
    <property type="match status" value="1"/>
</dbReference>
<dbReference type="CDD" id="cd00093">
    <property type="entry name" value="HTH_XRE"/>
    <property type="match status" value="1"/>
</dbReference>
<evidence type="ECO:0000259" key="5">
    <source>
        <dbReference type="PROSITE" id="PS50943"/>
    </source>
</evidence>
<dbReference type="GO" id="GO:0005829">
    <property type="term" value="C:cytosol"/>
    <property type="evidence" value="ECO:0007669"/>
    <property type="project" value="TreeGrafter"/>
</dbReference>
<dbReference type="SUPFAM" id="SSF47413">
    <property type="entry name" value="lambda repressor-like DNA-binding domains"/>
    <property type="match status" value="1"/>
</dbReference>